<evidence type="ECO:0000313" key="2">
    <source>
        <dbReference type="Proteomes" id="UP000828390"/>
    </source>
</evidence>
<reference evidence="1" key="1">
    <citation type="journal article" date="2019" name="bioRxiv">
        <title>The Genome of the Zebra Mussel, Dreissena polymorpha: A Resource for Invasive Species Research.</title>
        <authorList>
            <person name="McCartney M.A."/>
            <person name="Auch B."/>
            <person name="Kono T."/>
            <person name="Mallez S."/>
            <person name="Zhang Y."/>
            <person name="Obille A."/>
            <person name="Becker A."/>
            <person name="Abrahante J.E."/>
            <person name="Garbe J."/>
            <person name="Badalamenti J.P."/>
            <person name="Herman A."/>
            <person name="Mangelson H."/>
            <person name="Liachko I."/>
            <person name="Sullivan S."/>
            <person name="Sone E.D."/>
            <person name="Koren S."/>
            <person name="Silverstein K.A.T."/>
            <person name="Beckman K.B."/>
            <person name="Gohl D.M."/>
        </authorList>
    </citation>
    <scope>NUCLEOTIDE SEQUENCE</scope>
    <source>
        <strain evidence="1">Duluth1</strain>
        <tissue evidence="1">Whole animal</tissue>
    </source>
</reference>
<name>A0A9D4IEM9_DREPO</name>
<keyword evidence="2" id="KW-1185">Reference proteome</keyword>
<proteinExistence type="predicted"/>
<dbReference type="Proteomes" id="UP000828390">
    <property type="component" value="Unassembled WGS sequence"/>
</dbReference>
<gene>
    <name evidence="1" type="ORF">DPMN_173907</name>
</gene>
<dbReference type="EMBL" id="JAIWYP010000009">
    <property type="protein sequence ID" value="KAH3772566.1"/>
    <property type="molecule type" value="Genomic_DNA"/>
</dbReference>
<organism evidence="1 2">
    <name type="scientific">Dreissena polymorpha</name>
    <name type="common">Zebra mussel</name>
    <name type="synonym">Mytilus polymorpha</name>
    <dbReference type="NCBI Taxonomy" id="45954"/>
    <lineage>
        <taxon>Eukaryota</taxon>
        <taxon>Metazoa</taxon>
        <taxon>Spiralia</taxon>
        <taxon>Lophotrochozoa</taxon>
        <taxon>Mollusca</taxon>
        <taxon>Bivalvia</taxon>
        <taxon>Autobranchia</taxon>
        <taxon>Heteroconchia</taxon>
        <taxon>Euheterodonta</taxon>
        <taxon>Imparidentia</taxon>
        <taxon>Neoheterodontei</taxon>
        <taxon>Myida</taxon>
        <taxon>Dreissenoidea</taxon>
        <taxon>Dreissenidae</taxon>
        <taxon>Dreissena</taxon>
    </lineage>
</organism>
<sequence>MLPEIGNVFSKLSKYPIEVTPGDKEALERFVTAMYDRSSSAADVHAARLDMFARKQRQYDAIPPTSLDCSITVAEQSLESALG</sequence>
<evidence type="ECO:0000313" key="1">
    <source>
        <dbReference type="EMBL" id="KAH3772566.1"/>
    </source>
</evidence>
<dbReference type="AlphaFoldDB" id="A0A9D4IEM9"/>
<comment type="caution">
    <text evidence="1">The sequence shown here is derived from an EMBL/GenBank/DDBJ whole genome shotgun (WGS) entry which is preliminary data.</text>
</comment>
<protein>
    <submittedName>
        <fullName evidence="1">Uncharacterized protein</fullName>
    </submittedName>
</protein>
<reference evidence="1" key="2">
    <citation type="submission" date="2020-11" db="EMBL/GenBank/DDBJ databases">
        <authorList>
            <person name="McCartney M.A."/>
            <person name="Auch B."/>
            <person name="Kono T."/>
            <person name="Mallez S."/>
            <person name="Becker A."/>
            <person name="Gohl D.M."/>
            <person name="Silverstein K.A.T."/>
            <person name="Koren S."/>
            <person name="Bechman K.B."/>
            <person name="Herman A."/>
            <person name="Abrahante J.E."/>
            <person name="Garbe J."/>
        </authorList>
    </citation>
    <scope>NUCLEOTIDE SEQUENCE</scope>
    <source>
        <strain evidence="1">Duluth1</strain>
        <tissue evidence="1">Whole animal</tissue>
    </source>
</reference>
<accession>A0A9D4IEM9</accession>